<feature type="transmembrane region" description="Helical" evidence="1">
    <location>
        <begin position="21"/>
        <end position="42"/>
    </location>
</feature>
<dbReference type="AlphaFoldDB" id="A0A1Y6C666"/>
<protein>
    <submittedName>
        <fullName evidence="3">TIGR02099 family protein</fullName>
    </submittedName>
</protein>
<organism evidence="3 4">
    <name type="scientific">Pseudogulbenkiania subflava DSM 22618</name>
    <dbReference type="NCBI Taxonomy" id="1123014"/>
    <lineage>
        <taxon>Bacteria</taxon>
        <taxon>Pseudomonadati</taxon>
        <taxon>Pseudomonadota</taxon>
        <taxon>Betaproteobacteria</taxon>
        <taxon>Neisseriales</taxon>
        <taxon>Chromobacteriaceae</taxon>
        <taxon>Pseudogulbenkiania</taxon>
    </lineage>
</organism>
<keyword evidence="4" id="KW-1185">Reference proteome</keyword>
<accession>A0A1Y6C666</accession>
<dbReference type="InterPro" id="IPR025263">
    <property type="entry name" value="YhdP_central"/>
</dbReference>
<feature type="domain" description="YhdP central" evidence="2">
    <location>
        <begin position="26"/>
        <end position="1260"/>
    </location>
</feature>
<dbReference type="EMBL" id="FXAG01000022">
    <property type="protein sequence ID" value="SMF45178.1"/>
    <property type="molecule type" value="Genomic_DNA"/>
</dbReference>
<reference evidence="4" key="1">
    <citation type="submission" date="2017-04" db="EMBL/GenBank/DDBJ databases">
        <authorList>
            <person name="Varghese N."/>
            <person name="Submissions S."/>
        </authorList>
    </citation>
    <scope>NUCLEOTIDE SEQUENCE [LARGE SCALE GENOMIC DNA]</scope>
    <source>
        <strain evidence="4">DSM 22618</strain>
    </source>
</reference>
<sequence length="1274" mass="136192">MSFRRLPVVASLKFVLRWGGVLLAGGTAVLAAAFAAFTFWFLPNLEQYRAELASLLSRQTGRVVTIRQLQGQWAGVAPRLDLYGVTMANPRDGAALSFERVSLTPAWRSLLVWSPRFAHIVVDGPVVDLSRGRDGVIYLNGFDISSGGEGRAGDGSAANWWLNQPSLVINNARLSWQDELLGLPRFRLDKGQAEFSSGLFGHGLKITGQPSAALGRAISLSAQWRGDDVRAWKEWQGELRVDWQGVKVSPWSRYLKQWGGVRSGEGDGVFQVAFSQGRIDRLKANVALKNAAYAPIDAGELNVPKLGGQLEVVRDGGKYQIEARDLTLASATGLAFDHSRVSGFWAEDGGDLKLDNASLTHLAPLIHAVGADKSPLFGKFSPSGQLHDVSVSWQGRLEAPAKYSVASGFQQLAWAETGPVPGVAGVTGQIRFDQAGGRLQLDAGASSLQLSRVFPQPLGFEHLKADVEWTRVAGGVDVAFRQLNFGNRDLQGWLSGKYRYTGQGAGQIDLKAGIDRVRAVRVPDYLPYAAGADTIRWLRAALKDGEARKVTLQLKGNLDDFPFKGGRNGEFLVEAQVEHGQLEYQPGWPKLDDIDALLRFHNEKMEIVSPRATTLGVPLRDVRVGIADLGAAAPVLDIKGRAQGELAKLLAFTTHSPVDGWLGGFTGQIQATGSARFDLTIAVPLSAAQTSRVAGDLSFIDNRLAFTHWPIPAAEGVRGVLRFTEKGVLSNGLRMTALGGPFTLRATTDPAGRMTFRMDGEADSGRVLQGYVPFLAPYAAGRSRYSVNFQVGKGLEGLNVRSDLVGTAITAPAPASKAAGEAWPLAVEVLPAKVPASGWQVGFTVDNKRAGGRLRLAEDGALSAALIAVGRPVADPPAPGLTLRVAQPVIALKPWQTLLKSRSVGSGGGAVDWPWRIELDTGRLEVGARQFSGVSARLARQPGQAFWHMNFGSDQLVTEADYYPQGQGRLKARIARLALPLPASASQVLAPTAQGEDESLPELDVEVGNLLYSGRSVGKLELHAVQSGKDWLLDRFVLRSDSGLLQGAARASDGATPRVDVDFKLESANLGELLGRFGYGDTFRKGEGTLGGKLHWPGGLTDYELSRLSGEMAVDFRNGRFAKVSPGAARLLGVISLQSLPRRIRLDFTDMFSDGFAFDSLTGRAAISNGVFASDNVAMNGPAAAVGIKGKVDLNSETQDIRVRVEPRLSEGVALATGAALLNPLAGVAALAAQKLLQDPVGKIFSVDYEVKGSLADPVVNKVGAASAGQEKTK</sequence>
<dbReference type="NCBIfam" id="TIGR02099">
    <property type="entry name" value="YhdP family protein"/>
    <property type="match status" value="1"/>
</dbReference>
<dbReference type="STRING" id="1123014.SAMN02745746_03335"/>
<evidence type="ECO:0000256" key="1">
    <source>
        <dbReference type="SAM" id="Phobius"/>
    </source>
</evidence>
<dbReference type="Pfam" id="PF13116">
    <property type="entry name" value="YhdP"/>
    <property type="match status" value="1"/>
</dbReference>
<name>A0A1Y6C666_9NEIS</name>
<dbReference type="PANTHER" id="PTHR38690:SF1">
    <property type="entry name" value="PROTEASE"/>
    <property type="match status" value="1"/>
</dbReference>
<evidence type="ECO:0000313" key="3">
    <source>
        <dbReference type="EMBL" id="SMF45178.1"/>
    </source>
</evidence>
<evidence type="ECO:0000259" key="2">
    <source>
        <dbReference type="Pfam" id="PF13116"/>
    </source>
</evidence>
<gene>
    <name evidence="3" type="ORF">SAMN02745746_03335</name>
</gene>
<dbReference type="InterPro" id="IPR011836">
    <property type="entry name" value="YhdP"/>
</dbReference>
<keyword evidence="1" id="KW-0812">Transmembrane</keyword>
<keyword evidence="1" id="KW-0472">Membrane</keyword>
<keyword evidence="1" id="KW-1133">Transmembrane helix</keyword>
<proteinExistence type="predicted"/>
<dbReference type="PANTHER" id="PTHR38690">
    <property type="entry name" value="PROTEASE-RELATED"/>
    <property type="match status" value="1"/>
</dbReference>
<evidence type="ECO:0000313" key="4">
    <source>
        <dbReference type="Proteomes" id="UP000192920"/>
    </source>
</evidence>
<dbReference type="RefSeq" id="WP_085277431.1">
    <property type="nucleotide sequence ID" value="NZ_FXAG01000022.1"/>
</dbReference>
<dbReference type="Proteomes" id="UP000192920">
    <property type="component" value="Unassembled WGS sequence"/>
</dbReference>